<dbReference type="Proteomes" id="UP000245778">
    <property type="component" value="Unassembled WGS sequence"/>
</dbReference>
<name>A0A0S2W0J6_9FIRM</name>
<organism evidence="2 4">
    <name type="scientific">Intestinimonas butyriciproducens</name>
    <dbReference type="NCBI Taxonomy" id="1297617"/>
    <lineage>
        <taxon>Bacteria</taxon>
        <taxon>Bacillati</taxon>
        <taxon>Bacillota</taxon>
        <taxon>Clostridia</taxon>
        <taxon>Eubacteriales</taxon>
        <taxon>Intestinimonas</taxon>
    </lineage>
</organism>
<protein>
    <submittedName>
        <fullName evidence="2">Uncharacterized protein</fullName>
    </submittedName>
</protein>
<evidence type="ECO:0000256" key="1">
    <source>
        <dbReference type="SAM" id="Phobius"/>
    </source>
</evidence>
<dbReference type="RefSeq" id="WP_156113824.1">
    <property type="nucleotide sequence ID" value="NZ_CALICV010000031.1"/>
</dbReference>
<accession>A0A0S2W0J6</accession>
<reference evidence="2 4" key="1">
    <citation type="journal article" date="2015" name="Nat. Commun.">
        <title>Production of butyrate from lysine and the Amadori product fructoselysine by a human gut commensal.</title>
        <authorList>
            <person name="Bui T.P."/>
            <person name="Ritari J."/>
            <person name="Boeren S."/>
            <person name="de Waard P."/>
            <person name="Plugge C.M."/>
            <person name="de Vos W.M."/>
        </authorList>
    </citation>
    <scope>NUCLEOTIDE SEQUENCE [LARGE SCALE GENOMIC DNA]</scope>
    <source>
        <strain evidence="2 4">AF211</strain>
    </source>
</reference>
<dbReference type="EMBL" id="QEKK01000001">
    <property type="protein sequence ID" value="PVY59779.1"/>
    <property type="molecule type" value="Genomic_DNA"/>
</dbReference>
<evidence type="ECO:0000313" key="2">
    <source>
        <dbReference type="EMBL" id="ALP92841.1"/>
    </source>
</evidence>
<reference evidence="3 5" key="3">
    <citation type="submission" date="2018-04" db="EMBL/GenBank/DDBJ databases">
        <title>Genomic Encyclopedia of Type Strains, Phase IV (KMG-IV): sequencing the most valuable type-strain genomes for metagenomic binning, comparative biology and taxonomic classification.</title>
        <authorList>
            <person name="Goeker M."/>
        </authorList>
    </citation>
    <scope>NUCLEOTIDE SEQUENCE [LARGE SCALE GENOMIC DNA]</scope>
    <source>
        <strain evidence="3 5">DSM 26588</strain>
    </source>
</reference>
<evidence type="ECO:0000313" key="5">
    <source>
        <dbReference type="Proteomes" id="UP000245778"/>
    </source>
</evidence>
<proteinExistence type="predicted"/>
<dbReference type="STRING" id="1297617.IB211_00446"/>
<keyword evidence="4" id="KW-1185">Reference proteome</keyword>
<sequence length="56" mass="6467">MHSKAYLEAKKEFVNCIVMSPICLGVSLFLAFTEWYPIMKRERLKEVQGEQEAMAA</sequence>
<keyword evidence="1" id="KW-1133">Transmembrane helix</keyword>
<keyword evidence="1" id="KW-0472">Membrane</keyword>
<dbReference type="EMBL" id="CP011307">
    <property type="protein sequence ID" value="ALP92841.1"/>
    <property type="molecule type" value="Genomic_DNA"/>
</dbReference>
<feature type="transmembrane region" description="Helical" evidence="1">
    <location>
        <begin position="12"/>
        <end position="32"/>
    </location>
</feature>
<dbReference type="AlphaFoldDB" id="A0A0S2W0J6"/>
<dbReference type="GeneID" id="93230742"/>
<dbReference type="KEGG" id="ibu:IB211_00446"/>
<evidence type="ECO:0000313" key="4">
    <source>
        <dbReference type="Proteomes" id="UP000064844"/>
    </source>
</evidence>
<gene>
    <name evidence="3" type="ORF">C7373_101293</name>
    <name evidence="2" type="ORF">IB211_00446</name>
</gene>
<keyword evidence="1" id="KW-0812">Transmembrane</keyword>
<dbReference type="Proteomes" id="UP000064844">
    <property type="component" value="Chromosome"/>
</dbReference>
<evidence type="ECO:0000313" key="3">
    <source>
        <dbReference type="EMBL" id="PVY59779.1"/>
    </source>
</evidence>
<reference evidence="4" key="2">
    <citation type="submission" date="2015-04" db="EMBL/GenBank/DDBJ databases">
        <title>A butyrogenic pathway from the amino acid lysine in a human gut commensal.</title>
        <authorList>
            <person name="de Vos W.M."/>
            <person name="Bui N.T.P."/>
            <person name="Plugge C.M."/>
            <person name="Ritari J."/>
        </authorList>
    </citation>
    <scope>NUCLEOTIDE SEQUENCE [LARGE SCALE GENOMIC DNA]</scope>
    <source>
        <strain evidence="4">AF211</strain>
    </source>
</reference>